<dbReference type="InterPro" id="IPR005624">
    <property type="entry name" value="PduO/GlcC-like"/>
</dbReference>
<dbReference type="Proteomes" id="UP001597280">
    <property type="component" value="Unassembled WGS sequence"/>
</dbReference>
<sequence>MSAAPVDIALLEAEERELVLPRFEAEDAWALGVLTREIAAAAGHGVVIDVRRPQLVLFRAVLPGATPDQQAWAERKASVTLRMESSSALVDARLSGAGVDPQSIGWLDERYAVTGGSFPIRVRGAGVVAAITVSGLSSQQDHDLAVAGLRSHLSILAGEGAAP</sequence>
<dbReference type="InterPro" id="IPR010371">
    <property type="entry name" value="YBR137W-like"/>
</dbReference>
<accession>A0ABW4PUX3</accession>
<gene>
    <name evidence="1" type="ORF">ACFSDA_05925</name>
</gene>
<dbReference type="SUPFAM" id="SSF143744">
    <property type="entry name" value="GlcG-like"/>
    <property type="match status" value="1"/>
</dbReference>
<organism evidence="1 2">
    <name type="scientific">Brachybacterium rhamnosum</name>
    <dbReference type="NCBI Taxonomy" id="173361"/>
    <lineage>
        <taxon>Bacteria</taxon>
        <taxon>Bacillati</taxon>
        <taxon>Actinomycetota</taxon>
        <taxon>Actinomycetes</taxon>
        <taxon>Micrococcales</taxon>
        <taxon>Dermabacteraceae</taxon>
        <taxon>Brachybacterium</taxon>
    </lineage>
</organism>
<keyword evidence="2" id="KW-1185">Reference proteome</keyword>
<dbReference type="InterPro" id="IPR038084">
    <property type="entry name" value="PduO/GlcC-like_sf"/>
</dbReference>
<dbReference type="RefSeq" id="WP_343903879.1">
    <property type="nucleotide sequence ID" value="NZ_BAAAIS010000002.1"/>
</dbReference>
<comment type="caution">
    <text evidence="1">The sequence shown here is derived from an EMBL/GenBank/DDBJ whole genome shotgun (WGS) entry which is preliminary data.</text>
</comment>
<dbReference type="EMBL" id="JBHUFL010000002">
    <property type="protein sequence ID" value="MFD1834612.1"/>
    <property type="molecule type" value="Genomic_DNA"/>
</dbReference>
<dbReference type="PANTHER" id="PTHR28255:SF1">
    <property type="entry name" value="UPF0303 PROTEIN YBR137W"/>
    <property type="match status" value="1"/>
</dbReference>
<protein>
    <submittedName>
        <fullName evidence="1">Heme-degrading domain-containing protein</fullName>
    </submittedName>
</protein>
<name>A0ABW4PUX3_9MICO</name>
<dbReference type="Pfam" id="PF03928">
    <property type="entry name" value="HbpS-like"/>
    <property type="match status" value="1"/>
</dbReference>
<dbReference type="PANTHER" id="PTHR28255">
    <property type="match status" value="1"/>
</dbReference>
<evidence type="ECO:0000313" key="2">
    <source>
        <dbReference type="Proteomes" id="UP001597280"/>
    </source>
</evidence>
<evidence type="ECO:0000313" key="1">
    <source>
        <dbReference type="EMBL" id="MFD1834612.1"/>
    </source>
</evidence>
<dbReference type="PIRSF" id="PIRSF008757">
    <property type="entry name" value="UCP008757"/>
    <property type="match status" value="1"/>
</dbReference>
<reference evidence="2" key="1">
    <citation type="journal article" date="2019" name="Int. J. Syst. Evol. Microbiol.">
        <title>The Global Catalogue of Microorganisms (GCM) 10K type strain sequencing project: providing services to taxonomists for standard genome sequencing and annotation.</title>
        <authorList>
            <consortium name="The Broad Institute Genomics Platform"/>
            <consortium name="The Broad Institute Genome Sequencing Center for Infectious Disease"/>
            <person name="Wu L."/>
            <person name="Ma J."/>
        </authorList>
    </citation>
    <scope>NUCLEOTIDE SEQUENCE [LARGE SCALE GENOMIC DNA]</scope>
    <source>
        <strain evidence="2">JCM 11650</strain>
    </source>
</reference>
<proteinExistence type="predicted"/>
<dbReference type="Gene3D" id="3.30.450.150">
    <property type="entry name" value="Haem-degrading domain"/>
    <property type="match status" value="1"/>
</dbReference>